<sequence>MKLLKRILFVLLSAFALLLLLVYFSTFHPNDLETEEVKCEGNAPTLEPSQSIKVLSWNIQYFAGKDRVFWYDVPDDSGPDTAPSKEEIESTLKKVANLILERDPDLVLFQEVDDGAKKTYGENQSERILPLLSDLYPCRTEAFYWKAGFVPHPKIMGSVGMKLTIFSKYKILSASRHQLPVPPADPLTRQLSLKRALLEAQLEVKGQEPITILNTHLDAFSMGTDTMHRQVHYIEGVLEQLDLKKSEWILAGDFNLLPPGFARSQLHPNGAYYYSDEEEISPLFKKWNSTATKEELNGPDKEKFYTHYPNDPEIAKPDRTIDYIFYSKGISKKEYSVLRAKEASESSDHLPLEAVFTISPR</sequence>
<dbReference type="RefSeq" id="WP_135651509.1">
    <property type="nucleotide sequence ID" value="NZ_RQGF01000043.1"/>
</dbReference>
<proteinExistence type="predicted"/>
<keyword evidence="3" id="KW-1185">Reference proteome</keyword>
<dbReference type="InterPro" id="IPR036691">
    <property type="entry name" value="Endo/exonu/phosph_ase_sf"/>
</dbReference>
<organism evidence="2 3">
    <name type="scientific">Leptospira sarikeiensis</name>
    <dbReference type="NCBI Taxonomy" id="2484943"/>
    <lineage>
        <taxon>Bacteria</taxon>
        <taxon>Pseudomonadati</taxon>
        <taxon>Spirochaetota</taxon>
        <taxon>Spirochaetia</taxon>
        <taxon>Leptospirales</taxon>
        <taxon>Leptospiraceae</taxon>
        <taxon>Leptospira</taxon>
    </lineage>
</organism>
<dbReference type="InterPro" id="IPR005135">
    <property type="entry name" value="Endo/exonuclease/phosphatase"/>
</dbReference>
<feature type="domain" description="Endonuclease/exonuclease/phosphatase" evidence="1">
    <location>
        <begin position="55"/>
        <end position="349"/>
    </location>
</feature>
<evidence type="ECO:0000313" key="3">
    <source>
        <dbReference type="Proteomes" id="UP000297762"/>
    </source>
</evidence>
<dbReference type="PANTHER" id="PTHR14859">
    <property type="entry name" value="CALCOFLUOR WHITE HYPERSENSITIVE PROTEIN PRECURSOR"/>
    <property type="match status" value="1"/>
</dbReference>
<dbReference type="GO" id="GO:0016020">
    <property type="term" value="C:membrane"/>
    <property type="evidence" value="ECO:0007669"/>
    <property type="project" value="GOC"/>
</dbReference>
<dbReference type="SUPFAM" id="SSF56219">
    <property type="entry name" value="DNase I-like"/>
    <property type="match status" value="1"/>
</dbReference>
<dbReference type="OrthoDB" id="334565at2"/>
<dbReference type="Proteomes" id="UP000297762">
    <property type="component" value="Unassembled WGS sequence"/>
</dbReference>
<accession>A0A4R9JX39</accession>
<evidence type="ECO:0000313" key="2">
    <source>
        <dbReference type="EMBL" id="TGL57610.1"/>
    </source>
</evidence>
<keyword evidence="2" id="KW-0269">Exonuclease</keyword>
<dbReference type="GO" id="GO:0004527">
    <property type="term" value="F:exonuclease activity"/>
    <property type="evidence" value="ECO:0007669"/>
    <property type="project" value="UniProtKB-KW"/>
</dbReference>
<dbReference type="PANTHER" id="PTHR14859:SF1">
    <property type="entry name" value="PGAP2-INTERACTING PROTEIN"/>
    <property type="match status" value="1"/>
</dbReference>
<dbReference type="EMBL" id="RQGF01000043">
    <property type="protein sequence ID" value="TGL57610.1"/>
    <property type="molecule type" value="Genomic_DNA"/>
</dbReference>
<evidence type="ECO:0000259" key="1">
    <source>
        <dbReference type="Pfam" id="PF03372"/>
    </source>
</evidence>
<comment type="caution">
    <text evidence="2">The sequence shown here is derived from an EMBL/GenBank/DDBJ whole genome shotgun (WGS) entry which is preliminary data.</text>
</comment>
<dbReference type="AlphaFoldDB" id="A0A4R9JX39"/>
<dbReference type="GO" id="GO:0006506">
    <property type="term" value="P:GPI anchor biosynthetic process"/>
    <property type="evidence" value="ECO:0007669"/>
    <property type="project" value="TreeGrafter"/>
</dbReference>
<name>A0A4R9JX39_9LEPT</name>
<dbReference type="Pfam" id="PF03372">
    <property type="entry name" value="Exo_endo_phos"/>
    <property type="match status" value="1"/>
</dbReference>
<dbReference type="InterPro" id="IPR051916">
    <property type="entry name" value="GPI-anchor_lipid_remodeler"/>
</dbReference>
<keyword evidence="2" id="KW-0540">Nuclease</keyword>
<keyword evidence="2" id="KW-0255">Endonuclease</keyword>
<keyword evidence="2" id="KW-0378">Hydrolase</keyword>
<gene>
    <name evidence="2" type="ORF">EHQ64_19630</name>
</gene>
<reference evidence="2" key="1">
    <citation type="journal article" date="2019" name="PLoS Negl. Trop. Dis.">
        <title>Revisiting the worldwide diversity of Leptospira species in the environment.</title>
        <authorList>
            <person name="Vincent A.T."/>
            <person name="Schiettekatte O."/>
            <person name="Bourhy P."/>
            <person name="Veyrier F.J."/>
            <person name="Picardeau M."/>
        </authorList>
    </citation>
    <scope>NUCLEOTIDE SEQUENCE [LARGE SCALE GENOMIC DNA]</scope>
    <source>
        <strain evidence="2">201702455</strain>
    </source>
</reference>
<dbReference type="Gene3D" id="3.60.10.10">
    <property type="entry name" value="Endonuclease/exonuclease/phosphatase"/>
    <property type="match status" value="1"/>
</dbReference>
<dbReference type="GO" id="GO:0004519">
    <property type="term" value="F:endonuclease activity"/>
    <property type="evidence" value="ECO:0007669"/>
    <property type="project" value="UniProtKB-KW"/>
</dbReference>
<protein>
    <submittedName>
        <fullName evidence="2">Endonuclease/exonuclease/phosphatase family protein</fullName>
    </submittedName>
</protein>